<evidence type="ECO:0000256" key="1">
    <source>
        <dbReference type="ARBA" id="ARBA00023224"/>
    </source>
</evidence>
<dbReference type="GO" id="GO:0004888">
    <property type="term" value="F:transmembrane signaling receptor activity"/>
    <property type="evidence" value="ECO:0007669"/>
    <property type="project" value="InterPro"/>
</dbReference>
<evidence type="ECO:0000256" key="2">
    <source>
        <dbReference type="ARBA" id="ARBA00029447"/>
    </source>
</evidence>
<dbReference type="PROSITE" id="PS50111">
    <property type="entry name" value="CHEMOTAXIS_TRANSDUC_2"/>
    <property type="match status" value="1"/>
</dbReference>
<sequence>MSAQLAPGFVPAEMQANAWEAQLRLCQDALTLLNQQFEGARGQMEAGVLDLSQRFAALYGSLENAVRASGDAAGDAGHGMNAVFDASRDELHQVVTVMREAFSRRDAAVQQVQAVTVHASALRTMVDRVAQLAAKTDLLALNATIEASRAGPHGRGFSIVAEEVRKLSAQSRETSREMNERVGAITAEIRAMAEQAARSSHEERETFATSEATLQGVLKRLQDLAQAQGESAAILRDEGERMRQEISQVIVALQFGDRVNQIITHANASLAALADEVAGALTDPARTVDGEGFMRGMANGYTTDEQRSRHLGLEQDDGSDAGGEITFF</sequence>
<dbReference type="PRINTS" id="PR00260">
    <property type="entry name" value="CHEMTRNSDUCR"/>
</dbReference>
<dbReference type="InterPro" id="IPR004090">
    <property type="entry name" value="Chemotax_Me-accpt_rcpt"/>
</dbReference>
<accession>A0A1J5QF34</accession>
<feature type="region of interest" description="Disordered" evidence="3">
    <location>
        <begin position="304"/>
        <end position="328"/>
    </location>
</feature>
<evidence type="ECO:0000259" key="4">
    <source>
        <dbReference type="PROSITE" id="PS50111"/>
    </source>
</evidence>
<dbReference type="InterPro" id="IPR004089">
    <property type="entry name" value="MCPsignal_dom"/>
</dbReference>
<gene>
    <name evidence="5" type="primary">mcpB_4</name>
    <name evidence="5" type="ORF">GALL_360760</name>
</gene>
<comment type="caution">
    <text evidence="5">The sequence shown here is derived from an EMBL/GenBank/DDBJ whole genome shotgun (WGS) entry which is preliminary data.</text>
</comment>
<dbReference type="EMBL" id="MLJW01000839">
    <property type="protein sequence ID" value="OIQ82137.1"/>
    <property type="molecule type" value="Genomic_DNA"/>
</dbReference>
<feature type="compositionally biased region" description="Basic and acidic residues" evidence="3">
    <location>
        <begin position="304"/>
        <end position="313"/>
    </location>
</feature>
<proteinExistence type="inferred from homology"/>
<dbReference type="SUPFAM" id="SSF58104">
    <property type="entry name" value="Methyl-accepting chemotaxis protein (MCP) signaling domain"/>
    <property type="match status" value="1"/>
</dbReference>
<dbReference type="Gene3D" id="1.10.287.950">
    <property type="entry name" value="Methyl-accepting chemotaxis protein"/>
    <property type="match status" value="1"/>
</dbReference>
<dbReference type="SMART" id="SM00283">
    <property type="entry name" value="MA"/>
    <property type="match status" value="1"/>
</dbReference>
<dbReference type="GO" id="GO:0006935">
    <property type="term" value="P:chemotaxis"/>
    <property type="evidence" value="ECO:0007669"/>
    <property type="project" value="InterPro"/>
</dbReference>
<protein>
    <submittedName>
        <fullName evidence="5">Methyl-accepting chemotaxis protein McpB</fullName>
    </submittedName>
</protein>
<dbReference type="GO" id="GO:0007165">
    <property type="term" value="P:signal transduction"/>
    <property type="evidence" value="ECO:0007669"/>
    <property type="project" value="UniProtKB-KW"/>
</dbReference>
<dbReference type="GO" id="GO:0016020">
    <property type="term" value="C:membrane"/>
    <property type="evidence" value="ECO:0007669"/>
    <property type="project" value="InterPro"/>
</dbReference>
<dbReference type="Pfam" id="PF00015">
    <property type="entry name" value="MCPsignal"/>
    <property type="match status" value="1"/>
</dbReference>
<name>A0A1J5QF34_9ZZZZ</name>
<dbReference type="AlphaFoldDB" id="A0A1J5QF34"/>
<dbReference type="PANTHER" id="PTHR32089">
    <property type="entry name" value="METHYL-ACCEPTING CHEMOTAXIS PROTEIN MCPB"/>
    <property type="match status" value="1"/>
</dbReference>
<organism evidence="5">
    <name type="scientific">mine drainage metagenome</name>
    <dbReference type="NCBI Taxonomy" id="410659"/>
    <lineage>
        <taxon>unclassified sequences</taxon>
        <taxon>metagenomes</taxon>
        <taxon>ecological metagenomes</taxon>
    </lineage>
</organism>
<reference evidence="5" key="1">
    <citation type="submission" date="2016-10" db="EMBL/GenBank/DDBJ databases">
        <title>Sequence of Gallionella enrichment culture.</title>
        <authorList>
            <person name="Poehlein A."/>
            <person name="Muehling M."/>
            <person name="Daniel R."/>
        </authorList>
    </citation>
    <scope>NUCLEOTIDE SEQUENCE</scope>
</reference>
<feature type="domain" description="Methyl-accepting transducer" evidence="4">
    <location>
        <begin position="43"/>
        <end position="285"/>
    </location>
</feature>
<evidence type="ECO:0000313" key="5">
    <source>
        <dbReference type="EMBL" id="OIQ82137.1"/>
    </source>
</evidence>
<comment type="similarity">
    <text evidence="2">Belongs to the methyl-accepting chemotaxis (MCP) protein family.</text>
</comment>
<keyword evidence="1" id="KW-0807">Transducer</keyword>
<evidence type="ECO:0000256" key="3">
    <source>
        <dbReference type="SAM" id="MobiDB-lite"/>
    </source>
</evidence>
<dbReference type="PANTHER" id="PTHR32089:SF112">
    <property type="entry name" value="LYSOZYME-LIKE PROTEIN-RELATED"/>
    <property type="match status" value="1"/>
</dbReference>